<evidence type="ECO:0000313" key="3">
    <source>
        <dbReference type="Proteomes" id="UP000286734"/>
    </source>
</evidence>
<dbReference type="RefSeq" id="WP_126170286.1">
    <property type="nucleotide sequence ID" value="NZ_PELL01000158.1"/>
</dbReference>
<protein>
    <recommendedName>
        <fullName evidence="4">IS3 family transposase</fullName>
    </recommendedName>
</protein>
<evidence type="ECO:0008006" key="4">
    <source>
        <dbReference type="Google" id="ProtNLM"/>
    </source>
</evidence>
<comment type="caution">
    <text evidence="2">The sequence shown here is derived from an EMBL/GenBank/DDBJ whole genome shotgun (WGS) entry which is preliminary data.</text>
</comment>
<feature type="compositionally biased region" description="Basic residues" evidence="1">
    <location>
        <begin position="55"/>
        <end position="66"/>
    </location>
</feature>
<reference evidence="2 3" key="1">
    <citation type="journal article" date="2019" name="Extremophiles">
        <title>Biogeography of thermophiles and predominance of Thermus scotoductus in domestic water heaters.</title>
        <authorList>
            <person name="Wilpiszeski R.L."/>
            <person name="Zhang Z."/>
            <person name="House C.H."/>
        </authorList>
    </citation>
    <scope>NUCLEOTIDE SEQUENCE [LARGE SCALE GENOMIC DNA]</scope>
    <source>
        <strain evidence="2 3">34_S34</strain>
    </source>
</reference>
<gene>
    <name evidence="2" type="ORF">CSW47_05995</name>
</gene>
<organism evidence="2 3">
    <name type="scientific">Thermus scotoductus</name>
    <dbReference type="NCBI Taxonomy" id="37636"/>
    <lineage>
        <taxon>Bacteria</taxon>
        <taxon>Thermotogati</taxon>
        <taxon>Deinococcota</taxon>
        <taxon>Deinococci</taxon>
        <taxon>Thermales</taxon>
        <taxon>Thermaceae</taxon>
        <taxon>Thermus</taxon>
    </lineage>
</organism>
<dbReference type="EMBL" id="PELP01000140">
    <property type="protein sequence ID" value="RTH04966.1"/>
    <property type="molecule type" value="Genomic_DNA"/>
</dbReference>
<evidence type="ECO:0000256" key="1">
    <source>
        <dbReference type="SAM" id="MobiDB-lite"/>
    </source>
</evidence>
<dbReference type="AlphaFoldDB" id="A0A430RC62"/>
<sequence>MTLGERIDLAREALAQGLAPLPIVLSALEIPRATWYYYRKQKVGQAKPSLERTGRGRRKRAASRGP</sequence>
<accession>A0A430RC62</accession>
<feature type="region of interest" description="Disordered" evidence="1">
    <location>
        <begin position="43"/>
        <end position="66"/>
    </location>
</feature>
<evidence type="ECO:0000313" key="2">
    <source>
        <dbReference type="EMBL" id="RTH04966.1"/>
    </source>
</evidence>
<dbReference type="Proteomes" id="UP000286734">
    <property type="component" value="Unassembled WGS sequence"/>
</dbReference>
<proteinExistence type="predicted"/>
<name>A0A430RC62_THESC</name>